<evidence type="ECO:0000313" key="1">
    <source>
        <dbReference type="EMBL" id="AEW99676.1"/>
    </source>
</evidence>
<dbReference type="EMBL" id="CP003229">
    <property type="protein sequence ID" value="AEW99676.1"/>
    <property type="molecule type" value="Genomic_DNA"/>
</dbReference>
<gene>
    <name evidence="1" type="ordered locus">SCATT_p14830</name>
</gene>
<keyword evidence="2" id="KW-1185">Reference proteome</keyword>
<dbReference type="AlphaFoldDB" id="G8XGM7"/>
<dbReference type="PATRIC" id="fig|1003195.29.peg.7281"/>
<evidence type="ECO:0000313" key="2">
    <source>
        <dbReference type="Proteomes" id="UP000007842"/>
    </source>
</evidence>
<dbReference type="HOGENOM" id="CLU_1642744_0_0_11"/>
<reference evidence="2" key="1">
    <citation type="submission" date="2011-12" db="EMBL/GenBank/DDBJ databases">
        <title>Complete genome sequence of Streptomyces cattleya strain DSM 46488.</title>
        <authorList>
            <person name="Ou H.-Y."/>
            <person name="Li P."/>
            <person name="Zhao C."/>
            <person name="O'Hagan D."/>
            <person name="Deng Z."/>
        </authorList>
    </citation>
    <scope>NUCLEOTIDE SEQUENCE [LARGE SCALE GENOMIC DNA]</scope>
    <source>
        <strain evidence="2">ATCC 35852 / DSM 46488 / JCM 4925 / NBRC 14057 / NRRL 8057</strain>
        <plasmid evidence="2">Plasmid pSCATT</plasmid>
    </source>
</reference>
<protein>
    <submittedName>
        <fullName evidence="1">Uncharacterized protein</fullName>
    </submittedName>
</protein>
<sequence>MHSSGLTIVVRVTTLRADTDVPVAVAKGWGVVTSQVTAVVSCACRADEPRSAAVSRLDGARTLDVVAECLALLRQEAGNPSYTTIARRVSAARAARGVPAEERTPGRVTVYDCFRAGRRRMDVELLSDIVRALGADPTPWRRAHSVASGSARPLPAVARRR</sequence>
<name>G8XGM7_STREN</name>
<geneLocation type="plasmid" evidence="1 2">
    <name>pSCATT</name>
</geneLocation>
<dbReference type="KEGG" id="scy:SCATT_p14830"/>
<keyword evidence="1" id="KW-0614">Plasmid</keyword>
<dbReference type="Proteomes" id="UP000007842">
    <property type="component" value="Plasmid pSCATT"/>
</dbReference>
<accession>G8XGM7</accession>
<proteinExistence type="predicted"/>
<organism evidence="1 2">
    <name type="scientific">Streptantibioticus cattleyicolor (strain ATCC 35852 / DSM 46488 / JCM 4925 / NBRC 14057 / NRRL 8057)</name>
    <name type="common">Streptomyces cattleya</name>
    <dbReference type="NCBI Taxonomy" id="1003195"/>
    <lineage>
        <taxon>Bacteria</taxon>
        <taxon>Bacillati</taxon>
        <taxon>Actinomycetota</taxon>
        <taxon>Actinomycetes</taxon>
        <taxon>Kitasatosporales</taxon>
        <taxon>Streptomycetaceae</taxon>
        <taxon>Streptantibioticus</taxon>
    </lineage>
</organism>